<dbReference type="AlphaFoldDB" id="A0A915E9C6"/>
<dbReference type="InterPro" id="IPR055937">
    <property type="entry name" value="DUF7515"/>
</dbReference>
<dbReference type="SUPFAM" id="SSF63748">
    <property type="entry name" value="Tudor/PWWP/MBT"/>
    <property type="match status" value="1"/>
</dbReference>
<evidence type="ECO:0000313" key="2">
    <source>
        <dbReference type="Proteomes" id="UP000887574"/>
    </source>
</evidence>
<evidence type="ECO:0000313" key="3">
    <source>
        <dbReference type="WBParaSite" id="jg3447"/>
    </source>
</evidence>
<proteinExistence type="predicted"/>
<dbReference type="Proteomes" id="UP000887574">
    <property type="component" value="Unplaced"/>
</dbReference>
<protein>
    <recommendedName>
        <fullName evidence="1">DUF7515 domain-containing protein</fullName>
    </recommendedName>
</protein>
<evidence type="ECO:0000259" key="1">
    <source>
        <dbReference type="Pfam" id="PF24359"/>
    </source>
</evidence>
<accession>A0A915E9C6</accession>
<reference evidence="3" key="1">
    <citation type="submission" date="2022-11" db="UniProtKB">
        <authorList>
            <consortium name="WormBaseParasite"/>
        </authorList>
    </citation>
    <scope>IDENTIFICATION</scope>
</reference>
<sequence>MANYGMTDAGSGFTLHSATMLALPSLPLIYSSNNNSLDPKEAGVCIYFAKQVIIFVKKKLSQMNEKLENFDDLTDCIYATLNVAGKDGCSLSEVEKSFRIDWRHELTMCAKKFQFANIQKLLEAMPEKVELFKCNGKSYARAVSIEKCAKATQLIEEVLHSNSRYKKNRQHNVANAPQNFHQLPRFRCFAIVLSSPHLFPLSIWCRCLSLLQVQQKPEAVVHPLFAPLLSSCSSISTARGIPAKVPCLMMLASVIHDLCREYGNKLPLSFICGIASPRNSLCQAGDDIIISNKKVVLDIEASTIHEELKSMNVMMESSQGIRVSMVLLIYVINVTRSSGCKNLDLTFVRSSSMELFVEMNRLLKDYLEIIDLDDTEDECVVPHRNEYFLFIDAIVKLCRVRVLEVIKRNEVKVECIDSGVQYLVTSDKKLLPMPPSLFRFPAFAIHATFESNCMEQCDNVKKMEQLLEKIIVNRTEVAIVVKSALPALRLDIPKKFLVQVYLKNPSNPGASPVLYPSFL</sequence>
<keyword evidence="2" id="KW-1185">Reference proteome</keyword>
<organism evidence="2 3">
    <name type="scientific">Ditylenchus dipsaci</name>
    <dbReference type="NCBI Taxonomy" id="166011"/>
    <lineage>
        <taxon>Eukaryota</taxon>
        <taxon>Metazoa</taxon>
        <taxon>Ecdysozoa</taxon>
        <taxon>Nematoda</taxon>
        <taxon>Chromadorea</taxon>
        <taxon>Rhabditida</taxon>
        <taxon>Tylenchina</taxon>
        <taxon>Tylenchomorpha</taxon>
        <taxon>Sphaerularioidea</taxon>
        <taxon>Anguinidae</taxon>
        <taxon>Anguininae</taxon>
        <taxon>Ditylenchus</taxon>
    </lineage>
</organism>
<feature type="domain" description="DUF7515" evidence="1">
    <location>
        <begin position="69"/>
        <end position="131"/>
    </location>
</feature>
<name>A0A915E9C6_9BILA</name>
<dbReference type="WBParaSite" id="jg3447">
    <property type="protein sequence ID" value="jg3447"/>
    <property type="gene ID" value="jg3447"/>
</dbReference>
<dbReference type="Pfam" id="PF24359">
    <property type="entry name" value="DUF7515"/>
    <property type="match status" value="1"/>
</dbReference>
<dbReference type="Gene3D" id="2.30.30.140">
    <property type="match status" value="1"/>
</dbReference>